<accession>A0A7V5XHG0</accession>
<evidence type="ECO:0008006" key="3">
    <source>
        <dbReference type="Google" id="ProtNLM"/>
    </source>
</evidence>
<dbReference type="AlphaFoldDB" id="A0A7V5XHG0"/>
<sequence length="34" mass="3711">MPHIVLLLLTAGTGFALGLLTALFNRSKKDKQDQ</sequence>
<evidence type="ECO:0000313" key="2">
    <source>
        <dbReference type="EMBL" id="HHQ16509.1"/>
    </source>
</evidence>
<feature type="transmembrane region" description="Helical" evidence="1">
    <location>
        <begin position="6"/>
        <end position="24"/>
    </location>
</feature>
<reference evidence="2" key="1">
    <citation type="journal article" date="2020" name="mSystems">
        <title>Genome- and Community-Level Interaction Insights into Carbon Utilization and Element Cycling Functions of Hydrothermarchaeota in Hydrothermal Sediment.</title>
        <authorList>
            <person name="Zhou Z."/>
            <person name="Liu Y."/>
            <person name="Xu W."/>
            <person name="Pan J."/>
            <person name="Luo Z.H."/>
            <person name="Li M."/>
        </authorList>
    </citation>
    <scope>NUCLEOTIDE SEQUENCE [LARGE SCALE GENOMIC DNA]</scope>
    <source>
        <strain evidence="2">SpSt-106</strain>
    </source>
</reference>
<protein>
    <recommendedName>
        <fullName evidence="3">LapA family protein</fullName>
    </recommendedName>
</protein>
<dbReference type="EMBL" id="DRWR01000113">
    <property type="protein sequence ID" value="HHQ16509.1"/>
    <property type="molecule type" value="Genomic_DNA"/>
</dbReference>
<proteinExistence type="predicted"/>
<gene>
    <name evidence="2" type="ORF">ENM15_06835</name>
</gene>
<keyword evidence="1" id="KW-0812">Transmembrane</keyword>
<comment type="caution">
    <text evidence="2">The sequence shown here is derived from an EMBL/GenBank/DDBJ whole genome shotgun (WGS) entry which is preliminary data.</text>
</comment>
<organism evidence="2">
    <name type="scientific">Thermodesulfobacterium geofontis</name>
    <dbReference type="NCBI Taxonomy" id="1295609"/>
    <lineage>
        <taxon>Bacteria</taxon>
        <taxon>Pseudomonadati</taxon>
        <taxon>Thermodesulfobacteriota</taxon>
        <taxon>Thermodesulfobacteria</taxon>
        <taxon>Thermodesulfobacteriales</taxon>
        <taxon>Thermodesulfobacteriaceae</taxon>
        <taxon>Thermodesulfobacterium</taxon>
    </lineage>
</organism>
<name>A0A7V5XHG0_9BACT</name>
<keyword evidence="1" id="KW-1133">Transmembrane helix</keyword>
<evidence type="ECO:0000256" key="1">
    <source>
        <dbReference type="SAM" id="Phobius"/>
    </source>
</evidence>
<keyword evidence="1" id="KW-0472">Membrane</keyword>